<keyword evidence="3" id="KW-1185">Reference proteome</keyword>
<evidence type="ECO:0000313" key="2">
    <source>
        <dbReference type="EMBL" id="ELP86784.1"/>
    </source>
</evidence>
<dbReference type="Proteomes" id="UP000014680">
    <property type="component" value="Unassembled WGS sequence"/>
</dbReference>
<feature type="compositionally biased region" description="Basic and acidic residues" evidence="1">
    <location>
        <begin position="158"/>
        <end position="167"/>
    </location>
</feature>
<accession>A0A0A1TZ25</accession>
<evidence type="ECO:0000256" key="1">
    <source>
        <dbReference type="SAM" id="MobiDB-lite"/>
    </source>
</evidence>
<feature type="region of interest" description="Disordered" evidence="1">
    <location>
        <begin position="55"/>
        <end position="213"/>
    </location>
</feature>
<dbReference type="EMBL" id="KB206930">
    <property type="protein sequence ID" value="ELP86784.1"/>
    <property type="molecule type" value="Genomic_DNA"/>
</dbReference>
<dbReference type="VEuPathDB" id="AmoebaDB:EIN_528530"/>
<organism evidence="2 3">
    <name type="scientific">Entamoeba invadens IP1</name>
    <dbReference type="NCBI Taxonomy" id="370355"/>
    <lineage>
        <taxon>Eukaryota</taxon>
        <taxon>Amoebozoa</taxon>
        <taxon>Evosea</taxon>
        <taxon>Archamoebae</taxon>
        <taxon>Mastigamoebida</taxon>
        <taxon>Entamoebidae</taxon>
        <taxon>Entamoeba</taxon>
    </lineage>
</organism>
<dbReference type="AlphaFoldDB" id="A0A0A1TZ25"/>
<dbReference type="KEGG" id="eiv:EIN_528530"/>
<feature type="compositionally biased region" description="Basic and acidic residues" evidence="1">
    <location>
        <begin position="110"/>
        <end position="145"/>
    </location>
</feature>
<dbReference type="RefSeq" id="XP_004253555.1">
    <property type="nucleotide sequence ID" value="XM_004253507.1"/>
</dbReference>
<protein>
    <submittedName>
        <fullName evidence="2">Uncharacterized protein</fullName>
    </submittedName>
</protein>
<dbReference type="GeneID" id="14885762"/>
<evidence type="ECO:0000313" key="3">
    <source>
        <dbReference type="Proteomes" id="UP000014680"/>
    </source>
</evidence>
<proteinExistence type="predicted"/>
<sequence>MIAPDFTGSIFEKTKYSLIDTTLSPIPQLVPPKPVVSKIPGKSVLELLEQLDLGDERPGISGTQTPKQKMPQKIGKTKRGTVLQFAMPTRKRSTSDEDSDSDSVQMPKKSKLESKEEEEKVGIEEEKEKVKPEERKISKKGKDPLSKNVPFKIKRRREHVEENKDQSDESPSTSVGSGKRVKTEESPTTQPKEESEEQEKDVLDKGDIERKQQ</sequence>
<gene>
    <name evidence="2" type="ORF">EIN_528530</name>
</gene>
<name>A0A0A1TZ25_ENTIV</name>
<feature type="compositionally biased region" description="Basic and acidic residues" evidence="1">
    <location>
        <begin position="200"/>
        <end position="213"/>
    </location>
</feature>
<reference evidence="2 3" key="1">
    <citation type="submission" date="2012-10" db="EMBL/GenBank/DDBJ databases">
        <authorList>
            <person name="Zafar N."/>
            <person name="Inman J."/>
            <person name="Hall N."/>
            <person name="Lorenzi H."/>
            <person name="Caler E."/>
        </authorList>
    </citation>
    <scope>NUCLEOTIDE SEQUENCE [LARGE SCALE GENOMIC DNA]</scope>
    <source>
        <strain evidence="2 3">IP1</strain>
    </source>
</reference>